<name>A0ABW7YQ50_9ACTN</name>
<dbReference type="InterPro" id="IPR000792">
    <property type="entry name" value="Tscrpt_reg_LuxR_C"/>
</dbReference>
<dbReference type="EMBL" id="JBITGY010000003">
    <property type="protein sequence ID" value="MFI6498055.1"/>
    <property type="molecule type" value="Genomic_DNA"/>
</dbReference>
<dbReference type="PANTHER" id="PTHR16305">
    <property type="entry name" value="TESTICULAR SOLUBLE ADENYLYL CYCLASE"/>
    <property type="match status" value="1"/>
</dbReference>
<keyword evidence="2" id="KW-0067">ATP-binding</keyword>
<feature type="domain" description="HTH luxR-type" evidence="3">
    <location>
        <begin position="805"/>
        <end position="869"/>
    </location>
</feature>
<dbReference type="PANTHER" id="PTHR16305:SF28">
    <property type="entry name" value="GUANYLATE CYCLASE DOMAIN-CONTAINING PROTEIN"/>
    <property type="match status" value="1"/>
</dbReference>
<evidence type="ECO:0000313" key="4">
    <source>
        <dbReference type="EMBL" id="MFI6498055.1"/>
    </source>
</evidence>
<evidence type="ECO:0000313" key="5">
    <source>
        <dbReference type="Proteomes" id="UP001612741"/>
    </source>
</evidence>
<dbReference type="SUPFAM" id="SSF52540">
    <property type="entry name" value="P-loop containing nucleoside triphosphate hydrolases"/>
    <property type="match status" value="1"/>
</dbReference>
<dbReference type="InterPro" id="IPR036388">
    <property type="entry name" value="WH-like_DNA-bd_sf"/>
</dbReference>
<evidence type="ECO:0000259" key="3">
    <source>
        <dbReference type="PROSITE" id="PS50043"/>
    </source>
</evidence>
<dbReference type="InterPro" id="IPR027417">
    <property type="entry name" value="P-loop_NTPase"/>
</dbReference>
<protein>
    <submittedName>
        <fullName evidence="4">AAA family ATPase</fullName>
    </submittedName>
</protein>
<organism evidence="4 5">
    <name type="scientific">Nonomuraea typhae</name>
    <dbReference type="NCBI Taxonomy" id="2603600"/>
    <lineage>
        <taxon>Bacteria</taxon>
        <taxon>Bacillati</taxon>
        <taxon>Actinomycetota</taxon>
        <taxon>Actinomycetes</taxon>
        <taxon>Streptosporangiales</taxon>
        <taxon>Streptosporangiaceae</taxon>
        <taxon>Nonomuraea</taxon>
    </lineage>
</organism>
<dbReference type="Proteomes" id="UP001612741">
    <property type="component" value="Unassembled WGS sequence"/>
</dbReference>
<dbReference type="RefSeq" id="WP_397081315.1">
    <property type="nucleotide sequence ID" value="NZ_JBITGY010000003.1"/>
</dbReference>
<dbReference type="Gene3D" id="1.10.10.10">
    <property type="entry name" value="Winged helix-like DNA-binding domain superfamily/Winged helix DNA-binding domain"/>
    <property type="match status" value="1"/>
</dbReference>
<evidence type="ECO:0000256" key="2">
    <source>
        <dbReference type="ARBA" id="ARBA00022840"/>
    </source>
</evidence>
<reference evidence="4 5" key="1">
    <citation type="submission" date="2024-10" db="EMBL/GenBank/DDBJ databases">
        <title>The Natural Products Discovery Center: Release of the First 8490 Sequenced Strains for Exploring Actinobacteria Biosynthetic Diversity.</title>
        <authorList>
            <person name="Kalkreuter E."/>
            <person name="Kautsar S.A."/>
            <person name="Yang D."/>
            <person name="Bader C.D."/>
            <person name="Teijaro C.N."/>
            <person name="Fluegel L."/>
            <person name="Davis C.M."/>
            <person name="Simpson J.R."/>
            <person name="Lauterbach L."/>
            <person name="Steele A.D."/>
            <person name="Gui C."/>
            <person name="Meng S."/>
            <person name="Li G."/>
            <person name="Viehrig K."/>
            <person name="Ye F."/>
            <person name="Su P."/>
            <person name="Kiefer A.F."/>
            <person name="Nichols A."/>
            <person name="Cepeda A.J."/>
            <person name="Yan W."/>
            <person name="Fan B."/>
            <person name="Jiang Y."/>
            <person name="Adhikari A."/>
            <person name="Zheng C.-J."/>
            <person name="Schuster L."/>
            <person name="Cowan T.M."/>
            <person name="Smanski M.J."/>
            <person name="Chevrette M.G."/>
            <person name="De Carvalho L.P.S."/>
            <person name="Shen B."/>
        </authorList>
    </citation>
    <scope>NUCLEOTIDE SEQUENCE [LARGE SCALE GENOMIC DNA]</scope>
    <source>
        <strain evidence="4 5">NPDC050545</strain>
    </source>
</reference>
<dbReference type="Pfam" id="PF00196">
    <property type="entry name" value="GerE"/>
    <property type="match status" value="1"/>
</dbReference>
<proteinExistence type="predicted"/>
<dbReference type="InterPro" id="IPR041664">
    <property type="entry name" value="AAA_16"/>
</dbReference>
<dbReference type="SUPFAM" id="SSF46894">
    <property type="entry name" value="C-terminal effector domain of the bipartite response regulators"/>
    <property type="match status" value="1"/>
</dbReference>
<accession>A0ABW7YQ50</accession>
<keyword evidence="1" id="KW-0547">Nucleotide-binding</keyword>
<comment type="caution">
    <text evidence="4">The sequence shown here is derived from an EMBL/GenBank/DDBJ whole genome shotgun (WGS) entry which is preliminary data.</text>
</comment>
<dbReference type="PROSITE" id="PS50043">
    <property type="entry name" value="HTH_LUXR_2"/>
    <property type="match status" value="1"/>
</dbReference>
<evidence type="ECO:0000256" key="1">
    <source>
        <dbReference type="ARBA" id="ARBA00022741"/>
    </source>
</evidence>
<dbReference type="InterPro" id="IPR016032">
    <property type="entry name" value="Sig_transdc_resp-reg_C-effctor"/>
</dbReference>
<dbReference type="Pfam" id="PF13191">
    <property type="entry name" value="AAA_16"/>
    <property type="match status" value="1"/>
</dbReference>
<sequence>MRSWPFVGRDEELGMIRSCLSQGEAVGVVVSGEAGIGKTRLVREAVALLGPEGFHTEWVAATGALASIPFGAVANLLPAGWRCASEREGLSVLTAAAARMHACGKGRRVVIGVDDANLLDPGSAALIGQLAAQRLAFVVATCRSGESCETITVLWKDGQAPWLDLPNLPETAVDQLVDHTLDGDVEGASRVRLRGLAAGNPLALRELMSTALTDRTLRLHHGVWQFTGGYRPTGAIRQLLANRLDPLAAGPRLVAELLACGEPLPHAVLAQLVDPAVIDEAETHGLAVCEREGHRVQVRLAHPLYGEVVRAGIPVGRARQLWWRLAQALLATPLRRRDDLLRAAVWQVDGGAVVRPDVVRHGTRQAIDRADLALAERLARAARDAEPSVHADALLAEVLEYRGRSAEAAAVLPEDPPSDDDGLLRWALARAETTYWGYGAAVTAERALDLLRGRPGEDLAEGIRSWILLYDGRCAAVLDVAESLLNGGRAGAQALIWAMAAATAAAGFLGLAKEATEYHARGQALARANTAELPWGVVELDIARCLAFLVMGEVQAAWTVADDGYHRVLSGQSPLMAVGHVGFRGLVECAAGRPVSAGRSLREAISGLDGRDTLRLTRTFTAGLATAAALTGDAAGARSRLDHAEQAATDVNRLFSPWTALANAWTLAAENRLTDASIAALYAADLARTIGLPTVEALACYDVLRLGGAADCVRLERLDAVLGTPFSRALVMAARGHKRGDAQALAAAADAFTQLGQHLLAAEAATSAAGVHRRAGLRSQVTTARERAAELRARCEGAVTPLLEREQISRVLTRREREVALLAARYSSRIIAEQLGVSVATVNNTLARVYAKLGISRRAHLAALVEAAPVTPAESDTR</sequence>
<keyword evidence="5" id="KW-1185">Reference proteome</keyword>
<dbReference type="Gene3D" id="3.40.50.300">
    <property type="entry name" value="P-loop containing nucleotide triphosphate hydrolases"/>
    <property type="match status" value="1"/>
</dbReference>
<dbReference type="SMART" id="SM00421">
    <property type="entry name" value="HTH_LUXR"/>
    <property type="match status" value="1"/>
</dbReference>
<gene>
    <name evidence="4" type="ORF">ACIBG2_11745</name>
</gene>
<dbReference type="CDD" id="cd06170">
    <property type="entry name" value="LuxR_C_like"/>
    <property type="match status" value="1"/>
</dbReference>